<evidence type="ECO:0000256" key="2">
    <source>
        <dbReference type="ARBA" id="ARBA00022475"/>
    </source>
</evidence>
<dbReference type="EMBL" id="SOHH01000053">
    <property type="protein sequence ID" value="TFD79426.1"/>
    <property type="molecule type" value="Genomic_DNA"/>
</dbReference>
<dbReference type="PANTHER" id="PTHR43646">
    <property type="entry name" value="GLYCOSYLTRANSFERASE"/>
    <property type="match status" value="1"/>
</dbReference>
<evidence type="ECO:0000256" key="6">
    <source>
        <dbReference type="ARBA" id="ARBA00037281"/>
    </source>
</evidence>
<comment type="pathway">
    <text evidence="7">Carotenoid biosynthesis; staphyloxanthin biosynthesis; staphyloxanthin from farnesyl diphosphate: step 4/5.</text>
</comment>
<evidence type="ECO:0000256" key="4">
    <source>
        <dbReference type="ARBA" id="ARBA00022679"/>
    </source>
</evidence>
<accession>A0A4R9BCL5</accession>
<evidence type="ECO:0000313" key="13">
    <source>
        <dbReference type="Proteomes" id="UP000298313"/>
    </source>
</evidence>
<evidence type="ECO:0000259" key="11">
    <source>
        <dbReference type="Pfam" id="PF00535"/>
    </source>
</evidence>
<dbReference type="Proteomes" id="UP000298313">
    <property type="component" value="Unassembled WGS sequence"/>
</dbReference>
<evidence type="ECO:0000256" key="8">
    <source>
        <dbReference type="ARBA" id="ARBA00038120"/>
    </source>
</evidence>
<dbReference type="SUPFAM" id="SSF53448">
    <property type="entry name" value="Nucleotide-diphospho-sugar transferases"/>
    <property type="match status" value="1"/>
</dbReference>
<dbReference type="Pfam" id="PF00535">
    <property type="entry name" value="Glycos_transf_2"/>
    <property type="match status" value="1"/>
</dbReference>
<evidence type="ECO:0000256" key="9">
    <source>
        <dbReference type="ARBA" id="ARBA00040345"/>
    </source>
</evidence>
<name>A0A4R9BCL5_9MICO</name>
<comment type="subcellular location">
    <subcellularLocation>
        <location evidence="1">Cell membrane</location>
    </subcellularLocation>
</comment>
<comment type="caution">
    <text evidence="12">The sequence shown here is derived from an EMBL/GenBank/DDBJ whole genome shotgun (WGS) entry which is preliminary data.</text>
</comment>
<keyword evidence="5" id="KW-0472">Membrane</keyword>
<evidence type="ECO:0000256" key="10">
    <source>
        <dbReference type="SAM" id="MobiDB-lite"/>
    </source>
</evidence>
<comment type="function">
    <text evidence="6">Catalyzes the glycosylation of 4,4'-diaponeurosporenoate, i.e. the esterification of glucose at the C1'' position with the carboxyl group of 4,4'-diaponeurosporenic acid, to form glycosyl-4,4'-diaponeurosporenoate. This is a step in the biosynthesis of staphyloxanthin, an orange pigment present in most staphylococci strains.</text>
</comment>
<dbReference type="InterPro" id="IPR001173">
    <property type="entry name" value="Glyco_trans_2-like"/>
</dbReference>
<feature type="compositionally biased region" description="Polar residues" evidence="10">
    <location>
        <begin position="279"/>
        <end position="291"/>
    </location>
</feature>
<gene>
    <name evidence="12" type="ORF">E3T48_05725</name>
</gene>
<evidence type="ECO:0000256" key="1">
    <source>
        <dbReference type="ARBA" id="ARBA00004236"/>
    </source>
</evidence>
<reference evidence="12 13" key="1">
    <citation type="submission" date="2019-03" db="EMBL/GenBank/DDBJ databases">
        <title>Genomics of glacier-inhabiting Cryobacterium strains.</title>
        <authorList>
            <person name="Liu Q."/>
            <person name="Xin Y.-H."/>
        </authorList>
    </citation>
    <scope>NUCLEOTIDE SEQUENCE [LARGE SCALE GENOMIC DNA]</scope>
    <source>
        <strain evidence="12 13">Hh4</strain>
    </source>
</reference>
<evidence type="ECO:0000256" key="7">
    <source>
        <dbReference type="ARBA" id="ARBA00037904"/>
    </source>
</evidence>
<comment type="similarity">
    <text evidence="8">Belongs to the glycosyltransferase 2 family. CrtQ subfamily.</text>
</comment>
<keyword evidence="2" id="KW-1003">Cell membrane</keyword>
<proteinExistence type="inferred from homology"/>
<dbReference type="InterPro" id="IPR029044">
    <property type="entry name" value="Nucleotide-diphossugar_trans"/>
</dbReference>
<dbReference type="OrthoDB" id="9771846at2"/>
<sequence>MPSIVIAAHNEENVIGRNLDALLDQQTSDPIEVVVSANGCTDRTVFIATRPGIIVIDRPERGKAAAVNAGDRVATGFPRIYLDADILVPPGGIAALIERFAESPHALAVVPRRRLDTAGRPWPVRAYFSINERLPAFRNGLFGRGMIALSEQGRARFDAFPAMIADDLFLDSQFSEAEKAEVSSVEVVVAAPFTTRDLVRRLVRVRRGNAEMRTAAAEGRINGRVRSADRWGWLRDVVLSDPRLLPAAVPYVSITLIAGFLAGRPVRVGEGWGRDESTRGTQPSTTNGAAA</sequence>
<keyword evidence="13" id="KW-1185">Reference proteome</keyword>
<dbReference type="PANTHER" id="PTHR43646:SF2">
    <property type="entry name" value="GLYCOSYLTRANSFERASE 2-LIKE DOMAIN-CONTAINING PROTEIN"/>
    <property type="match status" value="1"/>
</dbReference>
<dbReference type="RefSeq" id="WP_134522864.1">
    <property type="nucleotide sequence ID" value="NZ_SOHH01000053.1"/>
</dbReference>
<dbReference type="AlphaFoldDB" id="A0A4R9BCL5"/>
<evidence type="ECO:0000256" key="3">
    <source>
        <dbReference type="ARBA" id="ARBA00022676"/>
    </source>
</evidence>
<keyword evidence="3" id="KW-0328">Glycosyltransferase</keyword>
<dbReference type="GO" id="GO:0016757">
    <property type="term" value="F:glycosyltransferase activity"/>
    <property type="evidence" value="ECO:0007669"/>
    <property type="project" value="UniProtKB-KW"/>
</dbReference>
<organism evidence="12 13">
    <name type="scientific">Cryobacterium fucosi</name>
    <dbReference type="NCBI Taxonomy" id="1259157"/>
    <lineage>
        <taxon>Bacteria</taxon>
        <taxon>Bacillati</taxon>
        <taxon>Actinomycetota</taxon>
        <taxon>Actinomycetes</taxon>
        <taxon>Micrococcales</taxon>
        <taxon>Microbacteriaceae</taxon>
        <taxon>Cryobacterium</taxon>
    </lineage>
</organism>
<evidence type="ECO:0000256" key="5">
    <source>
        <dbReference type="ARBA" id="ARBA00023136"/>
    </source>
</evidence>
<evidence type="ECO:0000313" key="12">
    <source>
        <dbReference type="EMBL" id="TFD79426.1"/>
    </source>
</evidence>
<dbReference type="GO" id="GO:0005886">
    <property type="term" value="C:plasma membrane"/>
    <property type="evidence" value="ECO:0007669"/>
    <property type="project" value="UniProtKB-SubCell"/>
</dbReference>
<protein>
    <recommendedName>
        <fullName evidence="9">4,4'-diaponeurosporenoate glycosyltransferase</fullName>
    </recommendedName>
</protein>
<feature type="region of interest" description="Disordered" evidence="10">
    <location>
        <begin position="272"/>
        <end position="291"/>
    </location>
</feature>
<dbReference type="Gene3D" id="3.90.550.10">
    <property type="entry name" value="Spore Coat Polysaccharide Biosynthesis Protein SpsA, Chain A"/>
    <property type="match status" value="1"/>
</dbReference>
<keyword evidence="4 12" id="KW-0808">Transferase</keyword>
<feature type="domain" description="Glycosyltransferase 2-like" evidence="11">
    <location>
        <begin position="3"/>
        <end position="125"/>
    </location>
</feature>